<dbReference type="RefSeq" id="WP_342823944.1">
    <property type="nucleotide sequence ID" value="NZ_CP046146.1"/>
</dbReference>
<reference evidence="4" key="2">
    <citation type="journal article" date="2023" name="Nat. Commun.">
        <title>Cultivation of marine bacteria of the SAR202 clade.</title>
        <authorList>
            <person name="Lim Y."/>
            <person name="Seo J.H."/>
            <person name="Giovannoni S.J."/>
            <person name="Kang I."/>
            <person name="Cho J.C."/>
        </authorList>
    </citation>
    <scope>NUCLEOTIDE SEQUENCE</scope>
    <source>
        <strain evidence="4">JH1073</strain>
    </source>
</reference>
<dbReference type="Proteomes" id="UP001321249">
    <property type="component" value="Unassembled WGS sequence"/>
</dbReference>
<protein>
    <recommendedName>
        <fullName evidence="2">UspA domain-containing protein</fullName>
    </recommendedName>
</protein>
<dbReference type="InterPro" id="IPR014729">
    <property type="entry name" value="Rossmann-like_a/b/a_fold"/>
</dbReference>
<evidence type="ECO:0000313" key="3">
    <source>
        <dbReference type="EMBL" id="MDG0866490.1"/>
    </source>
</evidence>
<dbReference type="InterPro" id="IPR006016">
    <property type="entry name" value="UspA"/>
</dbReference>
<evidence type="ECO:0000313" key="6">
    <source>
        <dbReference type="Proteomes" id="UP001321249"/>
    </source>
</evidence>
<reference evidence="5" key="3">
    <citation type="submission" date="2023-06" db="EMBL/GenBank/DDBJ databases">
        <title>Pangenomics reveal diversification of enzyme families and niche specialization in globally abundant SAR202 bacteria.</title>
        <authorList>
            <person name="Saw J.H.W."/>
        </authorList>
    </citation>
    <scope>NUCLEOTIDE SEQUENCE [LARGE SCALE GENOMIC DNA]</scope>
    <source>
        <strain evidence="5">JH1073</strain>
    </source>
</reference>
<name>A0AAJ6CTR7_9CHLR</name>
<dbReference type="SUPFAM" id="SSF52402">
    <property type="entry name" value="Adenine nucleotide alpha hydrolases-like"/>
    <property type="match status" value="1"/>
</dbReference>
<proteinExistence type="inferred from homology"/>
<sequence length="155" mass="16234">MYEKILVPVDDIKSAGLALTNAKEIAKATGASIVLLHVVTPDSPLIITDEHVAGVHAAASVVERAQQDESVHLANQQEILQASADEISSDGVSVSAEAVLGTAHTEIIRAVKNFGADLVILSTHGRRGVSRAFLGSVADEVVHDADVPVMLVDRT</sequence>
<dbReference type="CDD" id="cd00293">
    <property type="entry name" value="USP-like"/>
    <property type="match status" value="1"/>
</dbReference>
<evidence type="ECO:0000313" key="5">
    <source>
        <dbReference type="Proteomes" id="UP001219901"/>
    </source>
</evidence>
<dbReference type="EMBL" id="CP046147">
    <property type="protein sequence ID" value="WFG40583.1"/>
    <property type="molecule type" value="Genomic_DNA"/>
</dbReference>
<organism evidence="4 5">
    <name type="scientific">Candidatus Lucifugimonas marina</name>
    <dbReference type="NCBI Taxonomy" id="3038979"/>
    <lineage>
        <taxon>Bacteria</taxon>
        <taxon>Bacillati</taxon>
        <taxon>Chloroflexota</taxon>
        <taxon>Dehalococcoidia</taxon>
        <taxon>SAR202 cluster</taxon>
        <taxon>Candidatus Lucifugimonadales</taxon>
        <taxon>Candidatus Lucifugimonadaceae</taxon>
        <taxon>Candidatus Lucifugimonas</taxon>
    </lineage>
</organism>
<accession>A0AAJ6CTR7</accession>
<dbReference type="PANTHER" id="PTHR46268">
    <property type="entry name" value="STRESS RESPONSE PROTEIN NHAX"/>
    <property type="match status" value="1"/>
</dbReference>
<evidence type="ECO:0000259" key="2">
    <source>
        <dbReference type="Pfam" id="PF00582"/>
    </source>
</evidence>
<keyword evidence="5" id="KW-1185">Reference proteome</keyword>
<evidence type="ECO:0000256" key="1">
    <source>
        <dbReference type="ARBA" id="ARBA00008791"/>
    </source>
</evidence>
<dbReference type="PRINTS" id="PR01438">
    <property type="entry name" value="UNVRSLSTRESS"/>
</dbReference>
<dbReference type="Proteomes" id="UP001219901">
    <property type="component" value="Chromosome"/>
</dbReference>
<evidence type="ECO:0000313" key="4">
    <source>
        <dbReference type="EMBL" id="WFG40583.1"/>
    </source>
</evidence>
<gene>
    <name evidence="3" type="ORF">GKO46_05310</name>
    <name evidence="4" type="ORF">GKO48_13555</name>
</gene>
<dbReference type="Gene3D" id="3.40.50.620">
    <property type="entry name" value="HUPs"/>
    <property type="match status" value="1"/>
</dbReference>
<dbReference type="PANTHER" id="PTHR46268:SF6">
    <property type="entry name" value="UNIVERSAL STRESS PROTEIN UP12"/>
    <property type="match status" value="1"/>
</dbReference>
<reference evidence="5 6" key="1">
    <citation type="submission" date="2019-11" db="EMBL/GenBank/DDBJ databases">
        <authorList>
            <person name="Cho J.-C."/>
        </authorList>
    </citation>
    <scope>NUCLEOTIDE SEQUENCE [LARGE SCALE GENOMIC DNA]</scope>
    <source>
        <strain evidence="4 5">JH1073</strain>
        <strain evidence="3 6">JH702</strain>
    </source>
</reference>
<comment type="similarity">
    <text evidence="1">Belongs to the universal stress protein A family.</text>
</comment>
<dbReference type="AlphaFoldDB" id="A0AAJ6CTR7"/>
<dbReference type="InterPro" id="IPR006015">
    <property type="entry name" value="Universal_stress_UspA"/>
</dbReference>
<dbReference type="Pfam" id="PF00582">
    <property type="entry name" value="Usp"/>
    <property type="match status" value="1"/>
</dbReference>
<feature type="domain" description="UspA" evidence="2">
    <location>
        <begin position="1"/>
        <end position="152"/>
    </location>
</feature>
<dbReference type="EMBL" id="WMBE01000002">
    <property type="protein sequence ID" value="MDG0866490.1"/>
    <property type="molecule type" value="Genomic_DNA"/>
</dbReference>